<reference evidence="1" key="2">
    <citation type="journal article" date="2015" name="Fish Shellfish Immunol.">
        <title>Early steps in the European eel (Anguilla anguilla)-Vibrio vulnificus interaction in the gills: Role of the RtxA13 toxin.</title>
        <authorList>
            <person name="Callol A."/>
            <person name="Pajuelo D."/>
            <person name="Ebbesson L."/>
            <person name="Teles M."/>
            <person name="MacKenzie S."/>
            <person name="Amaro C."/>
        </authorList>
    </citation>
    <scope>NUCLEOTIDE SEQUENCE</scope>
</reference>
<sequence>MVINPPDQSHYNAAGLKFCTHWSGKGTSVPNII</sequence>
<reference evidence="1" key="1">
    <citation type="submission" date="2014-11" db="EMBL/GenBank/DDBJ databases">
        <authorList>
            <person name="Amaro Gonzalez C."/>
        </authorList>
    </citation>
    <scope>NUCLEOTIDE SEQUENCE</scope>
</reference>
<name>A0A0E9TIV1_ANGAN</name>
<dbReference type="AlphaFoldDB" id="A0A0E9TIV1"/>
<dbReference type="EMBL" id="GBXM01055205">
    <property type="protein sequence ID" value="JAH53372.1"/>
    <property type="molecule type" value="Transcribed_RNA"/>
</dbReference>
<organism evidence="1">
    <name type="scientific">Anguilla anguilla</name>
    <name type="common">European freshwater eel</name>
    <name type="synonym">Muraena anguilla</name>
    <dbReference type="NCBI Taxonomy" id="7936"/>
    <lineage>
        <taxon>Eukaryota</taxon>
        <taxon>Metazoa</taxon>
        <taxon>Chordata</taxon>
        <taxon>Craniata</taxon>
        <taxon>Vertebrata</taxon>
        <taxon>Euteleostomi</taxon>
        <taxon>Actinopterygii</taxon>
        <taxon>Neopterygii</taxon>
        <taxon>Teleostei</taxon>
        <taxon>Anguilliformes</taxon>
        <taxon>Anguillidae</taxon>
        <taxon>Anguilla</taxon>
    </lineage>
</organism>
<protein>
    <submittedName>
        <fullName evidence="1">Uncharacterized protein</fullName>
    </submittedName>
</protein>
<evidence type="ECO:0000313" key="1">
    <source>
        <dbReference type="EMBL" id="JAH53372.1"/>
    </source>
</evidence>
<proteinExistence type="predicted"/>
<accession>A0A0E9TIV1</accession>